<keyword evidence="1" id="KW-0732">Signal</keyword>
<dbReference type="RefSeq" id="WP_204466873.1">
    <property type="nucleotide sequence ID" value="NZ_JAFBCV010000009.1"/>
</dbReference>
<evidence type="ECO:0000313" key="2">
    <source>
        <dbReference type="EMBL" id="MBM7839686.1"/>
    </source>
</evidence>
<reference evidence="2" key="1">
    <citation type="submission" date="2021-01" db="EMBL/GenBank/DDBJ databases">
        <title>Genomic Encyclopedia of Type Strains, Phase IV (KMG-IV): sequencing the most valuable type-strain genomes for metagenomic binning, comparative biology and taxonomic classification.</title>
        <authorList>
            <person name="Goeker M."/>
        </authorList>
    </citation>
    <scope>NUCLEOTIDE SEQUENCE</scope>
    <source>
        <strain evidence="2">DSM 21943</strain>
    </source>
</reference>
<proteinExistence type="predicted"/>
<comment type="caution">
    <text evidence="2">The sequence shown here is derived from an EMBL/GenBank/DDBJ whole genome shotgun (WGS) entry which is preliminary data.</text>
</comment>
<dbReference type="EMBL" id="JAFBCV010000009">
    <property type="protein sequence ID" value="MBM7839686.1"/>
    <property type="molecule type" value="Genomic_DNA"/>
</dbReference>
<feature type="signal peptide" evidence="1">
    <location>
        <begin position="1"/>
        <end position="23"/>
    </location>
</feature>
<feature type="chain" id="PRO_5046975717" evidence="1">
    <location>
        <begin position="24"/>
        <end position="136"/>
    </location>
</feature>
<gene>
    <name evidence="2" type="ORF">JOC54_002966</name>
</gene>
<evidence type="ECO:0000256" key="1">
    <source>
        <dbReference type="SAM" id="SignalP"/>
    </source>
</evidence>
<dbReference type="Proteomes" id="UP001179280">
    <property type="component" value="Unassembled WGS sequence"/>
</dbReference>
<dbReference type="PROSITE" id="PS51257">
    <property type="entry name" value="PROKAR_LIPOPROTEIN"/>
    <property type="match status" value="1"/>
</dbReference>
<accession>A0ABS2SWX4</accession>
<protein>
    <submittedName>
        <fullName evidence="2">Uncharacterized protein</fullName>
    </submittedName>
</protein>
<sequence>MRAMVFRLLVVASFIVLSGCANGQPIESDARITIKNEASFPVYGFSLQFDDHSTTTVNADGSALASGEEISFDFTKQDIRFDQEQGLVVSILIEENEPYELENSFSLFLTQDAHFIFELTGSTVEDASLRLQSDSE</sequence>
<organism evidence="2 3">
    <name type="scientific">Shouchella xiaoxiensis</name>
    <dbReference type="NCBI Taxonomy" id="766895"/>
    <lineage>
        <taxon>Bacteria</taxon>
        <taxon>Bacillati</taxon>
        <taxon>Bacillota</taxon>
        <taxon>Bacilli</taxon>
        <taxon>Bacillales</taxon>
        <taxon>Bacillaceae</taxon>
        <taxon>Shouchella</taxon>
    </lineage>
</organism>
<keyword evidence="3" id="KW-1185">Reference proteome</keyword>
<name>A0ABS2SWX4_9BACI</name>
<evidence type="ECO:0000313" key="3">
    <source>
        <dbReference type="Proteomes" id="UP001179280"/>
    </source>
</evidence>